<evidence type="ECO:0008006" key="4">
    <source>
        <dbReference type="Google" id="ProtNLM"/>
    </source>
</evidence>
<feature type="region of interest" description="Disordered" evidence="1">
    <location>
        <begin position="45"/>
        <end position="119"/>
    </location>
</feature>
<protein>
    <recommendedName>
        <fullName evidence="4">F-box domain-containing protein</fullName>
    </recommendedName>
</protein>
<reference evidence="2" key="1">
    <citation type="submission" date="2016-03" db="EMBL/GenBank/DDBJ databases">
        <title>Mechanisms controlling the formation of the plant cell surface in tip-growing cells are functionally conserved among land plants.</title>
        <authorList>
            <person name="Honkanen S."/>
            <person name="Jones V.A."/>
            <person name="Morieri G."/>
            <person name="Champion C."/>
            <person name="Hetherington A.J."/>
            <person name="Kelly S."/>
            <person name="Saint-Marcoux D."/>
            <person name="Proust H."/>
            <person name="Prescott H."/>
            <person name="Dolan L."/>
        </authorList>
    </citation>
    <scope>NUCLEOTIDE SEQUENCE [LARGE SCALE GENOMIC DNA]</scope>
    <source>
        <tissue evidence="2">Whole gametophyte</tissue>
    </source>
</reference>
<feature type="compositionally biased region" description="Acidic residues" evidence="1">
    <location>
        <begin position="101"/>
        <end position="115"/>
    </location>
</feature>
<dbReference type="InterPro" id="IPR015915">
    <property type="entry name" value="Kelch-typ_b-propeller"/>
</dbReference>
<sequence length="696" mass="77945">MAAKLKSLSSTLVRAQQVVPISPVPTADPVERQSLGAKPLAAIEKRHHHHHHHHHHHRHHQQQQQQEQNHQHHRAGAREKLVVSSSRGEGGEGGEGHEGMESSEQEQEQGGDEEGGAGRLLAGVPDEITLDHVLTKLPWTTLYVLSSLNRAWREAVLSRSVYNARVRTNTSQTLVAIFHEPPASVIMTGRKTAISVYDPSTDRWHLLPPIPDVRSGIPSSCGCVCLDGELYILGGYDENKHGENWIARNQVHSFDLGSAQRAWKQCASMYGKRINFSCAVKDGKIYVFGGQASFRGVFSEKSEVYNPKQNSWHFIAPVLHHCLGRKAIVAEGEIYVHGGSFHNQLDADFAEVYDCRKDQWRELKNFTHPEQSIRSDRLVVIDGKLHEIYGNYLLVHDAATNSWKATQYISWDVLERFQANHFRADEAVAVNGELLSLGCWKKFRIRRTEYGMQQMILGMGQILLRSKGLGCKDRQLDWEIVNCPYSFWIMSYCLCLPNPWCDCVSSIPSCAYATQLFGRSGRDLLGAHEDVTCRPVGKSMKIMPSSEDNGGLNMEKFAGDPCLNHRHYEVFIIPSAVGIHWLFTTSELAEYGGLPGIYSASAHKVLCASDSNRCCSHEDPERIAKSQTLVQHVGKMWRHYIHYGPESNGMVLSLSPGSRHASLIIPSYGLELTSAQEAETQHRTNFLRNGADESSS</sequence>
<dbReference type="Pfam" id="PF24681">
    <property type="entry name" value="Kelch_KLHDC2_KLHL20_DRC7"/>
    <property type="match status" value="1"/>
</dbReference>
<accession>A0A176WJ81</accession>
<dbReference type="InterPro" id="IPR006652">
    <property type="entry name" value="Kelch_1"/>
</dbReference>
<dbReference type="PANTHER" id="PTHR46407:SF3">
    <property type="entry name" value="OS02G0208700 PROTEIN"/>
    <property type="match status" value="1"/>
</dbReference>
<keyword evidence="3" id="KW-1185">Reference proteome</keyword>
<feature type="compositionally biased region" description="Basic residues" evidence="1">
    <location>
        <begin position="45"/>
        <end position="61"/>
    </location>
</feature>
<dbReference type="SUPFAM" id="SSF117281">
    <property type="entry name" value="Kelch motif"/>
    <property type="match status" value="1"/>
</dbReference>
<name>A0A176WJ81_MARPO</name>
<comment type="caution">
    <text evidence="2">The sequence shown here is derived from an EMBL/GenBank/DDBJ whole genome shotgun (WGS) entry which is preliminary data.</text>
</comment>
<evidence type="ECO:0000256" key="1">
    <source>
        <dbReference type="SAM" id="MobiDB-lite"/>
    </source>
</evidence>
<dbReference type="SMART" id="SM00612">
    <property type="entry name" value="Kelch"/>
    <property type="match status" value="3"/>
</dbReference>
<dbReference type="GO" id="GO:2000762">
    <property type="term" value="P:regulation of phenylpropanoid metabolic process"/>
    <property type="evidence" value="ECO:0007669"/>
    <property type="project" value="InterPro"/>
</dbReference>
<proteinExistence type="predicted"/>
<organism evidence="2 3">
    <name type="scientific">Marchantia polymorpha subsp. ruderalis</name>
    <dbReference type="NCBI Taxonomy" id="1480154"/>
    <lineage>
        <taxon>Eukaryota</taxon>
        <taxon>Viridiplantae</taxon>
        <taxon>Streptophyta</taxon>
        <taxon>Embryophyta</taxon>
        <taxon>Marchantiophyta</taxon>
        <taxon>Marchantiopsida</taxon>
        <taxon>Marchantiidae</taxon>
        <taxon>Marchantiales</taxon>
        <taxon>Marchantiaceae</taxon>
        <taxon>Marchantia</taxon>
    </lineage>
</organism>
<evidence type="ECO:0000313" key="3">
    <source>
        <dbReference type="Proteomes" id="UP000077202"/>
    </source>
</evidence>
<gene>
    <name evidence="2" type="ORF">AXG93_1200s1420</name>
</gene>
<evidence type="ECO:0000313" key="2">
    <source>
        <dbReference type="EMBL" id="OAE33280.1"/>
    </source>
</evidence>
<dbReference type="InterPro" id="IPR044595">
    <property type="entry name" value="KMD1-4"/>
</dbReference>
<dbReference type="Gene3D" id="2.120.10.80">
    <property type="entry name" value="Kelch-type beta propeller"/>
    <property type="match status" value="1"/>
</dbReference>
<dbReference type="AlphaFoldDB" id="A0A176WJ81"/>
<dbReference type="EMBL" id="LVLJ01000668">
    <property type="protein sequence ID" value="OAE33280.1"/>
    <property type="molecule type" value="Genomic_DNA"/>
</dbReference>
<dbReference type="PANTHER" id="PTHR46407">
    <property type="entry name" value="OS02G0208700 PROTEIN"/>
    <property type="match status" value="1"/>
</dbReference>
<dbReference type="GO" id="GO:0080037">
    <property type="term" value="P:negative regulation of cytokinin-activated signaling pathway"/>
    <property type="evidence" value="ECO:0007669"/>
    <property type="project" value="InterPro"/>
</dbReference>
<dbReference type="Proteomes" id="UP000077202">
    <property type="component" value="Unassembled WGS sequence"/>
</dbReference>